<sequence length="222" mass="25650">MESSISSTMSTSEDPDKRRHLDKGQHQAQQGEEEDRTSHSGCTRTETLGSERKGSDVEHFLSNCGGIERRFGDREMKDNESLLMCVYCKVFGKHYSDACPRIGSVAERLEILREEGRCLKCIGLHDALSCRKRPICFYCKRADPSAPPPEHREHHASICTKPEEYTRKVQLRKDLLRRIDRCKEQLMNSWRRSASVRAQEEKRTPDYQSRPTTPRGPPDFYC</sequence>
<feature type="compositionally biased region" description="Polar residues" evidence="1">
    <location>
        <begin position="39"/>
        <end position="48"/>
    </location>
</feature>
<protein>
    <submittedName>
        <fullName evidence="2">Uncharacterized protein</fullName>
    </submittedName>
</protein>
<evidence type="ECO:0000313" key="2">
    <source>
        <dbReference type="EMBL" id="CAJ0597166.1"/>
    </source>
</evidence>
<reference evidence="2" key="1">
    <citation type="submission" date="2023-07" db="EMBL/GenBank/DDBJ databases">
        <authorList>
            <consortium name="CYATHOMIX"/>
        </authorList>
    </citation>
    <scope>NUCLEOTIDE SEQUENCE</scope>
    <source>
        <strain evidence="2">N/A</strain>
    </source>
</reference>
<feature type="region of interest" description="Disordered" evidence="1">
    <location>
        <begin position="189"/>
        <end position="222"/>
    </location>
</feature>
<dbReference type="EMBL" id="CATQJL010000223">
    <property type="protein sequence ID" value="CAJ0597166.1"/>
    <property type="molecule type" value="Genomic_DNA"/>
</dbReference>
<feature type="compositionally biased region" description="Low complexity" evidence="1">
    <location>
        <begin position="1"/>
        <end position="12"/>
    </location>
</feature>
<proteinExistence type="predicted"/>
<keyword evidence="3" id="KW-1185">Reference proteome</keyword>
<gene>
    <name evidence="2" type="ORF">CYNAS_LOCUS9149</name>
</gene>
<feature type="compositionally biased region" description="Basic and acidic residues" evidence="1">
    <location>
        <begin position="14"/>
        <end position="25"/>
    </location>
</feature>
<evidence type="ECO:0000313" key="3">
    <source>
        <dbReference type="Proteomes" id="UP001176961"/>
    </source>
</evidence>
<accession>A0AA36GRU0</accession>
<evidence type="ECO:0000256" key="1">
    <source>
        <dbReference type="SAM" id="MobiDB-lite"/>
    </source>
</evidence>
<feature type="region of interest" description="Disordered" evidence="1">
    <location>
        <begin position="1"/>
        <end position="54"/>
    </location>
</feature>
<name>A0AA36GRU0_CYLNA</name>
<comment type="caution">
    <text evidence="2">The sequence shown here is derived from an EMBL/GenBank/DDBJ whole genome shotgun (WGS) entry which is preliminary data.</text>
</comment>
<dbReference type="Proteomes" id="UP001176961">
    <property type="component" value="Unassembled WGS sequence"/>
</dbReference>
<organism evidence="2 3">
    <name type="scientific">Cylicocyclus nassatus</name>
    <name type="common">Nematode worm</name>
    <dbReference type="NCBI Taxonomy" id="53992"/>
    <lineage>
        <taxon>Eukaryota</taxon>
        <taxon>Metazoa</taxon>
        <taxon>Ecdysozoa</taxon>
        <taxon>Nematoda</taxon>
        <taxon>Chromadorea</taxon>
        <taxon>Rhabditida</taxon>
        <taxon>Rhabditina</taxon>
        <taxon>Rhabditomorpha</taxon>
        <taxon>Strongyloidea</taxon>
        <taxon>Strongylidae</taxon>
        <taxon>Cylicocyclus</taxon>
    </lineage>
</organism>
<dbReference type="AlphaFoldDB" id="A0AA36GRU0"/>